<comment type="subunit">
    <text evidence="6">Component of the oligosaccharyltransferase (OST) complex.</text>
</comment>
<comment type="similarity">
    <text evidence="2 6">Belongs to the OST5 family.</text>
</comment>
<evidence type="ECO:0000313" key="8">
    <source>
        <dbReference type="Proteomes" id="UP001497600"/>
    </source>
</evidence>
<dbReference type="Proteomes" id="UP001497600">
    <property type="component" value="Chromosome A"/>
</dbReference>
<evidence type="ECO:0000256" key="1">
    <source>
        <dbReference type="ARBA" id="ARBA00004141"/>
    </source>
</evidence>
<comment type="subcellular location">
    <subcellularLocation>
        <location evidence="1 6">Membrane</location>
        <topology evidence="1 6">Multi-pass membrane protein</topology>
    </subcellularLocation>
</comment>
<name>A0ABP0E8H4_9ASCO</name>
<keyword evidence="5 6" id="KW-0472">Membrane</keyword>
<dbReference type="Pfam" id="PF05251">
    <property type="entry name" value="Ost5"/>
    <property type="match status" value="1"/>
</dbReference>
<evidence type="ECO:0000313" key="7">
    <source>
        <dbReference type="EMBL" id="CAK7894232.1"/>
    </source>
</evidence>
<evidence type="ECO:0000256" key="4">
    <source>
        <dbReference type="ARBA" id="ARBA00022989"/>
    </source>
</evidence>
<dbReference type="InterPro" id="IPR007915">
    <property type="entry name" value="TMEM258/Ost5"/>
</dbReference>
<feature type="transmembrane region" description="Helical" evidence="6">
    <location>
        <begin position="27"/>
        <end position="49"/>
    </location>
</feature>
<accession>A0ABP0E8H4</accession>
<comment type="function">
    <text evidence="6">Subunit of the oligosaccharyl transferase (OST) complex that catalyzes the initial transfer of a defined glycan (Glc(3)Man(9)GlcNAc(2) in eukaryotes) from the lipid carrier dolichol-pyrophosphate to an asparagine residue within an Asn-X-Ser/Thr consensus motif in nascent polypeptide chains, the first step in protein N-glycosylation. N-glycosylation occurs cotranslationally and the complex associates with the Sec61 complex at the channel-forming translocon complex that mediates protein translocation across the endoplasmic reticulum (ER). All subunits are required for a maximal enzyme activity.</text>
</comment>
<feature type="transmembrane region" description="Helical" evidence="6">
    <location>
        <begin position="56"/>
        <end position="77"/>
    </location>
</feature>
<evidence type="ECO:0000256" key="2">
    <source>
        <dbReference type="ARBA" id="ARBA00009825"/>
    </source>
</evidence>
<dbReference type="EMBL" id="OZ004253">
    <property type="protein sequence ID" value="CAK7894232.1"/>
    <property type="molecule type" value="Genomic_DNA"/>
</dbReference>
<keyword evidence="4 6" id="KW-1133">Transmembrane helix</keyword>
<organism evidence="7 8">
    <name type="scientific">[Candida] anglica</name>
    <dbReference type="NCBI Taxonomy" id="148631"/>
    <lineage>
        <taxon>Eukaryota</taxon>
        <taxon>Fungi</taxon>
        <taxon>Dikarya</taxon>
        <taxon>Ascomycota</taxon>
        <taxon>Saccharomycotina</taxon>
        <taxon>Pichiomycetes</taxon>
        <taxon>Debaryomycetaceae</taxon>
        <taxon>Kurtzmaniella</taxon>
    </lineage>
</organism>
<evidence type="ECO:0000256" key="3">
    <source>
        <dbReference type="ARBA" id="ARBA00022692"/>
    </source>
</evidence>
<reference evidence="7 8" key="1">
    <citation type="submission" date="2024-01" db="EMBL/GenBank/DDBJ databases">
        <authorList>
            <consortium name="Genoscope - CEA"/>
            <person name="William W."/>
        </authorList>
    </citation>
    <scope>NUCLEOTIDE SEQUENCE [LARGE SCALE GENOMIC DNA]</scope>
    <source>
        <strain evidence="7 8">29B2s-10</strain>
    </source>
</reference>
<sequence>MALGEPYEEYTRLFHYGSEPVKDAAKAAPFLTFVLLLLAFVSLSLAFLGDRKTQSAVTYIVYATVASLSIGLGSIYVSNLVGVYV</sequence>
<protein>
    <recommendedName>
        <fullName evidence="6">Dolichyl-diphosphooligosaccharide-protein glycosyltransferase subunit OST5</fullName>
    </recommendedName>
</protein>
<keyword evidence="8" id="KW-1185">Reference proteome</keyword>
<proteinExistence type="inferred from homology"/>
<evidence type="ECO:0000256" key="5">
    <source>
        <dbReference type="ARBA" id="ARBA00023136"/>
    </source>
</evidence>
<evidence type="ECO:0000256" key="6">
    <source>
        <dbReference type="RuleBase" id="RU367008"/>
    </source>
</evidence>
<gene>
    <name evidence="7" type="ORF">CAAN4_A11518</name>
</gene>
<keyword evidence="3 6" id="KW-0812">Transmembrane</keyword>